<sequence length="208" mass="23068">MAGRVVDLAAWPRADQFRFFRGFGRPHYAITARVDVTRLKAGRREGVSPFRACIWAIGAGVHAVPELRMRFREDVVTEYDRIELSATVPLADGNFNYVYLPWEPDFAAFDAGAARRIEAVRAGQPLAANDGSRDDLAYLSCLPWLDYTSLDNALPHADDCIPRISWGRFVEAGGRWTCAMTLQVHHALVDGRQVGDFFAAVQGALGEV</sequence>
<gene>
    <name evidence="1" type="ORF">FHG71_13585</name>
</gene>
<dbReference type="OrthoDB" id="9801766at2"/>
<evidence type="ECO:0000313" key="1">
    <source>
        <dbReference type="EMBL" id="TNC69845.1"/>
    </source>
</evidence>
<comment type="caution">
    <text evidence="1">The sequence shown here is derived from an EMBL/GenBank/DDBJ whole genome shotgun (WGS) entry which is preliminary data.</text>
</comment>
<reference evidence="1 2" key="1">
    <citation type="submission" date="2019-06" db="EMBL/GenBank/DDBJ databases">
        <authorList>
            <person name="Jiang L."/>
        </authorList>
    </citation>
    <scope>NUCLEOTIDE SEQUENCE [LARGE SCALE GENOMIC DNA]</scope>
    <source>
        <strain evidence="1 2">YIM 48858</strain>
    </source>
</reference>
<protein>
    <submittedName>
        <fullName evidence="1">Chloramphenicol acetyltransferase</fullName>
    </submittedName>
</protein>
<evidence type="ECO:0000313" key="2">
    <source>
        <dbReference type="Proteomes" id="UP000305709"/>
    </source>
</evidence>
<dbReference type="EMBL" id="VDFV01000020">
    <property type="protein sequence ID" value="TNC69845.1"/>
    <property type="molecule type" value="Genomic_DNA"/>
</dbReference>
<dbReference type="SMART" id="SM01059">
    <property type="entry name" value="CAT"/>
    <property type="match status" value="1"/>
</dbReference>
<name>A0A5C4NAJ2_9RHOB</name>
<dbReference type="SUPFAM" id="SSF52777">
    <property type="entry name" value="CoA-dependent acyltransferases"/>
    <property type="match status" value="1"/>
</dbReference>
<dbReference type="Pfam" id="PF00302">
    <property type="entry name" value="CAT"/>
    <property type="match status" value="1"/>
</dbReference>
<dbReference type="AlphaFoldDB" id="A0A5C4NAJ2"/>
<dbReference type="PANTHER" id="PTHR38474:SF1">
    <property type="entry name" value="SLR0299 PROTEIN"/>
    <property type="match status" value="1"/>
</dbReference>
<keyword evidence="2" id="KW-1185">Reference proteome</keyword>
<dbReference type="RefSeq" id="WP_139082235.1">
    <property type="nucleotide sequence ID" value="NZ_VDFV01000020.1"/>
</dbReference>
<proteinExistence type="predicted"/>
<dbReference type="InterPro" id="IPR001707">
    <property type="entry name" value="Cmp_AcTrfase"/>
</dbReference>
<dbReference type="GO" id="GO:0008811">
    <property type="term" value="F:chloramphenicol O-acetyltransferase activity"/>
    <property type="evidence" value="ECO:0007669"/>
    <property type="project" value="InterPro"/>
</dbReference>
<organism evidence="1 2">
    <name type="scientific">Rubellimicrobium roseum</name>
    <dbReference type="NCBI Taxonomy" id="687525"/>
    <lineage>
        <taxon>Bacteria</taxon>
        <taxon>Pseudomonadati</taxon>
        <taxon>Pseudomonadota</taxon>
        <taxon>Alphaproteobacteria</taxon>
        <taxon>Rhodobacterales</taxon>
        <taxon>Roseobacteraceae</taxon>
        <taxon>Rubellimicrobium</taxon>
    </lineage>
</organism>
<dbReference type="PANTHER" id="PTHR38474">
    <property type="entry name" value="SLR0299 PROTEIN"/>
    <property type="match status" value="1"/>
</dbReference>
<dbReference type="InterPro" id="IPR023213">
    <property type="entry name" value="CAT-like_dom_sf"/>
</dbReference>
<keyword evidence="1" id="KW-0808">Transferase</keyword>
<dbReference type="Proteomes" id="UP000305709">
    <property type="component" value="Unassembled WGS sequence"/>
</dbReference>
<dbReference type="Gene3D" id="3.30.559.10">
    <property type="entry name" value="Chloramphenicol acetyltransferase-like domain"/>
    <property type="match status" value="1"/>
</dbReference>
<accession>A0A5C4NAJ2</accession>